<organism evidence="2">
    <name type="scientific">marine sediment metagenome</name>
    <dbReference type="NCBI Taxonomy" id="412755"/>
    <lineage>
        <taxon>unclassified sequences</taxon>
        <taxon>metagenomes</taxon>
        <taxon>ecological metagenomes</taxon>
    </lineage>
</organism>
<keyword evidence="1" id="KW-1133">Transmembrane helix</keyword>
<dbReference type="AlphaFoldDB" id="A0A0F9A582"/>
<evidence type="ECO:0000256" key="1">
    <source>
        <dbReference type="SAM" id="Phobius"/>
    </source>
</evidence>
<protein>
    <recommendedName>
        <fullName evidence="3">Phage tail tape measure protein domain-containing protein</fullName>
    </recommendedName>
</protein>
<proteinExistence type="predicted"/>
<reference evidence="2" key="1">
    <citation type="journal article" date="2015" name="Nature">
        <title>Complex archaea that bridge the gap between prokaryotes and eukaryotes.</title>
        <authorList>
            <person name="Spang A."/>
            <person name="Saw J.H."/>
            <person name="Jorgensen S.L."/>
            <person name="Zaremba-Niedzwiedzka K."/>
            <person name="Martijn J."/>
            <person name="Lind A.E."/>
            <person name="van Eijk R."/>
            <person name="Schleper C."/>
            <person name="Guy L."/>
            <person name="Ettema T.J."/>
        </authorList>
    </citation>
    <scope>NUCLEOTIDE SEQUENCE</scope>
</reference>
<comment type="caution">
    <text evidence="2">The sequence shown here is derived from an EMBL/GenBank/DDBJ whole genome shotgun (WGS) entry which is preliminary data.</text>
</comment>
<gene>
    <name evidence="2" type="ORF">LCGC14_2890710</name>
</gene>
<name>A0A0F9A582_9ZZZZ</name>
<dbReference type="EMBL" id="LAZR01056643">
    <property type="protein sequence ID" value="KKK73749.1"/>
    <property type="molecule type" value="Genomic_DNA"/>
</dbReference>
<keyword evidence="1" id="KW-0472">Membrane</keyword>
<evidence type="ECO:0000313" key="2">
    <source>
        <dbReference type="EMBL" id="KKK73749.1"/>
    </source>
</evidence>
<sequence>MAISIGDALLKIGVDKKDFDRDMKGLSGAINKHKKAIGVAMVGMGVAAIGAAAASVKAFASMGDEVQKMAIRTGLSTEALSELRHAAEISGASLTTIEKGIKKMSKTIVDADEGMATYIRS</sequence>
<keyword evidence="1" id="KW-0812">Transmembrane</keyword>
<accession>A0A0F9A582</accession>
<feature type="transmembrane region" description="Helical" evidence="1">
    <location>
        <begin position="36"/>
        <end position="60"/>
    </location>
</feature>
<feature type="non-terminal residue" evidence="2">
    <location>
        <position position="121"/>
    </location>
</feature>
<evidence type="ECO:0008006" key="3">
    <source>
        <dbReference type="Google" id="ProtNLM"/>
    </source>
</evidence>